<keyword evidence="8" id="KW-1185">Reference proteome</keyword>
<evidence type="ECO:0000256" key="5">
    <source>
        <dbReference type="ARBA" id="ARBA00023163"/>
    </source>
</evidence>
<sequence length="482" mass="51608">MRQAFPMNLVIAPQSDDARLTRVALAARLREILLSGQLTARDPLPSTRVLARAVGVSRTTVVAAYEELAGEGYVDMVPGSGTYVAEALSGTTAPRFERAANAPDPPHPASARVPPVPSGIDMMPGSPSAHFDRNPDWARAWKSATAGTLPAVPPPAAGTPELREEIAQHLRATRGVRCTAENIVVTSGTNDGIALLVHALRPRSGKYSIATEDPGYPSARSVIAVLGADPTPIPVSDGGIDVAHLRACDDPIAAALVTPSHQYPLGGRLPVAARLELLAWARERQAFILEDDYDSEFRYGAPPLPSIASLDEHHRVALLGSYSKTLTPWLRCGYLFVNNAALLERIITVRAALGPSVSGAVQTALAHFHASGGLRRHLMRVGRVYAHRRALVLNAAHQFQAKYRLSALEGGLHATITWRSGPSAETIVAELAHRAIYAAPLHRYSHHPDAREQEGIVFGYGAPSDTQLQRGIDAIAEVLRAH</sequence>
<dbReference type="SUPFAM" id="SSF46785">
    <property type="entry name" value="Winged helix' DNA-binding domain"/>
    <property type="match status" value="1"/>
</dbReference>
<keyword evidence="7" id="KW-0032">Aminotransferase</keyword>
<dbReference type="InterPro" id="IPR004839">
    <property type="entry name" value="Aminotransferase_I/II_large"/>
</dbReference>
<dbReference type="Pfam" id="PF00155">
    <property type="entry name" value="Aminotran_1_2"/>
    <property type="match status" value="1"/>
</dbReference>
<comment type="caution">
    <text evidence="7">The sequence shown here is derived from an EMBL/GenBank/DDBJ whole genome shotgun (WGS) entry which is preliminary data.</text>
</comment>
<gene>
    <name evidence="7" type="ORF">J4H85_01635</name>
</gene>
<dbReference type="InterPro" id="IPR015421">
    <property type="entry name" value="PyrdxlP-dep_Trfase_major"/>
</dbReference>
<dbReference type="PROSITE" id="PS50949">
    <property type="entry name" value="HTH_GNTR"/>
    <property type="match status" value="1"/>
</dbReference>
<dbReference type="GO" id="GO:0008483">
    <property type="term" value="F:transaminase activity"/>
    <property type="evidence" value="ECO:0007669"/>
    <property type="project" value="UniProtKB-KW"/>
</dbReference>
<dbReference type="Gene3D" id="3.40.640.10">
    <property type="entry name" value="Type I PLP-dependent aspartate aminotransferase-like (Major domain)"/>
    <property type="match status" value="1"/>
</dbReference>
<protein>
    <submittedName>
        <fullName evidence="7">PLP-dependent aminotransferase family protein</fullName>
    </submittedName>
</protein>
<dbReference type="GO" id="GO:0003677">
    <property type="term" value="F:DNA binding"/>
    <property type="evidence" value="ECO:0007669"/>
    <property type="project" value="UniProtKB-KW"/>
</dbReference>
<dbReference type="Proteomes" id="UP000668403">
    <property type="component" value="Unassembled WGS sequence"/>
</dbReference>
<dbReference type="InterPro" id="IPR051446">
    <property type="entry name" value="HTH_trans_reg/aminotransferase"/>
</dbReference>
<keyword evidence="2" id="KW-0663">Pyridoxal phosphate</keyword>
<dbReference type="InterPro" id="IPR015424">
    <property type="entry name" value="PyrdxlP-dep_Trfase"/>
</dbReference>
<keyword evidence="4" id="KW-0238">DNA-binding</keyword>
<proteinExistence type="inferred from homology"/>
<dbReference type="Gene3D" id="1.10.10.10">
    <property type="entry name" value="Winged helix-like DNA-binding domain superfamily/Winged helix DNA-binding domain"/>
    <property type="match status" value="1"/>
</dbReference>
<dbReference type="EMBL" id="JAGFBF010000001">
    <property type="protein sequence ID" value="MBO2988703.1"/>
    <property type="molecule type" value="Genomic_DNA"/>
</dbReference>
<evidence type="ECO:0000256" key="3">
    <source>
        <dbReference type="ARBA" id="ARBA00023015"/>
    </source>
</evidence>
<dbReference type="CDD" id="cd07377">
    <property type="entry name" value="WHTH_GntR"/>
    <property type="match status" value="1"/>
</dbReference>
<feature type="domain" description="HTH gntR-type" evidence="6">
    <location>
        <begin position="19"/>
        <end position="87"/>
    </location>
</feature>
<reference evidence="7" key="1">
    <citation type="submission" date="2021-03" db="EMBL/GenBank/DDBJ databases">
        <title>Leucobacter chromiisoli sp. nov., isolated from chromium-containing soil of chemical plant.</title>
        <authorList>
            <person name="Xu Z."/>
        </authorList>
    </citation>
    <scope>NUCLEOTIDE SEQUENCE</scope>
    <source>
        <strain evidence="7">K 70/01</strain>
    </source>
</reference>
<keyword evidence="5" id="KW-0804">Transcription</keyword>
<dbReference type="CDD" id="cd00609">
    <property type="entry name" value="AAT_like"/>
    <property type="match status" value="1"/>
</dbReference>
<dbReference type="PANTHER" id="PTHR46577">
    <property type="entry name" value="HTH-TYPE TRANSCRIPTIONAL REGULATORY PROTEIN GABR"/>
    <property type="match status" value="1"/>
</dbReference>
<dbReference type="InterPro" id="IPR036390">
    <property type="entry name" value="WH_DNA-bd_sf"/>
</dbReference>
<dbReference type="AlphaFoldDB" id="A0A939QEH5"/>
<keyword evidence="3" id="KW-0805">Transcription regulation</keyword>
<evidence type="ECO:0000256" key="4">
    <source>
        <dbReference type="ARBA" id="ARBA00023125"/>
    </source>
</evidence>
<evidence type="ECO:0000256" key="1">
    <source>
        <dbReference type="ARBA" id="ARBA00005384"/>
    </source>
</evidence>
<dbReference type="Pfam" id="PF00392">
    <property type="entry name" value="GntR"/>
    <property type="match status" value="1"/>
</dbReference>
<dbReference type="PANTHER" id="PTHR46577:SF1">
    <property type="entry name" value="HTH-TYPE TRANSCRIPTIONAL REGULATORY PROTEIN GABR"/>
    <property type="match status" value="1"/>
</dbReference>
<comment type="similarity">
    <text evidence="1">In the C-terminal section; belongs to the class-I pyridoxal-phosphate-dependent aminotransferase family.</text>
</comment>
<dbReference type="GO" id="GO:0003700">
    <property type="term" value="F:DNA-binding transcription factor activity"/>
    <property type="evidence" value="ECO:0007669"/>
    <property type="project" value="InterPro"/>
</dbReference>
<evidence type="ECO:0000256" key="2">
    <source>
        <dbReference type="ARBA" id="ARBA00022898"/>
    </source>
</evidence>
<dbReference type="SUPFAM" id="SSF53383">
    <property type="entry name" value="PLP-dependent transferases"/>
    <property type="match status" value="1"/>
</dbReference>
<accession>A0A939QEH5</accession>
<organism evidence="7 8">
    <name type="scientific">Leucobacter tardus</name>
    <dbReference type="NCBI Taxonomy" id="501483"/>
    <lineage>
        <taxon>Bacteria</taxon>
        <taxon>Bacillati</taxon>
        <taxon>Actinomycetota</taxon>
        <taxon>Actinomycetes</taxon>
        <taxon>Micrococcales</taxon>
        <taxon>Microbacteriaceae</taxon>
        <taxon>Leucobacter</taxon>
    </lineage>
</organism>
<dbReference type="PRINTS" id="PR00035">
    <property type="entry name" value="HTHGNTR"/>
</dbReference>
<name>A0A939QEH5_9MICO</name>
<dbReference type="SMART" id="SM00345">
    <property type="entry name" value="HTH_GNTR"/>
    <property type="match status" value="1"/>
</dbReference>
<evidence type="ECO:0000313" key="7">
    <source>
        <dbReference type="EMBL" id="MBO2988703.1"/>
    </source>
</evidence>
<dbReference type="RefSeq" id="WP_208236270.1">
    <property type="nucleotide sequence ID" value="NZ_BAAAQU010000001.1"/>
</dbReference>
<dbReference type="GO" id="GO:0030170">
    <property type="term" value="F:pyridoxal phosphate binding"/>
    <property type="evidence" value="ECO:0007669"/>
    <property type="project" value="InterPro"/>
</dbReference>
<dbReference type="InterPro" id="IPR036388">
    <property type="entry name" value="WH-like_DNA-bd_sf"/>
</dbReference>
<evidence type="ECO:0000259" key="6">
    <source>
        <dbReference type="PROSITE" id="PS50949"/>
    </source>
</evidence>
<dbReference type="InterPro" id="IPR000524">
    <property type="entry name" value="Tscrpt_reg_HTH_GntR"/>
</dbReference>
<keyword evidence="7" id="KW-0808">Transferase</keyword>
<evidence type="ECO:0000313" key="8">
    <source>
        <dbReference type="Proteomes" id="UP000668403"/>
    </source>
</evidence>